<proteinExistence type="predicted"/>
<accession>A0ABQ0A578</accession>
<protein>
    <recommendedName>
        <fullName evidence="3">N-acetyltransferase domain-containing protein</fullName>
    </recommendedName>
</protein>
<gene>
    <name evidence="1" type="ORF">NBRC116591_06040</name>
</gene>
<organism evidence="1 2">
    <name type="scientific">Sessilibacter corallicola</name>
    <dbReference type="NCBI Taxonomy" id="2904075"/>
    <lineage>
        <taxon>Bacteria</taxon>
        <taxon>Pseudomonadati</taxon>
        <taxon>Pseudomonadota</taxon>
        <taxon>Gammaproteobacteria</taxon>
        <taxon>Cellvibrionales</taxon>
        <taxon>Cellvibrionaceae</taxon>
        <taxon>Sessilibacter</taxon>
    </lineage>
</organism>
<name>A0ABQ0A578_9GAMM</name>
<dbReference type="EMBL" id="BAABWN010000002">
    <property type="protein sequence ID" value="GAA6166794.1"/>
    <property type="molecule type" value="Genomic_DNA"/>
</dbReference>
<evidence type="ECO:0000313" key="2">
    <source>
        <dbReference type="Proteomes" id="UP001465153"/>
    </source>
</evidence>
<evidence type="ECO:0008006" key="3">
    <source>
        <dbReference type="Google" id="ProtNLM"/>
    </source>
</evidence>
<sequence length="230" mass="26203">MTIVNLDDIKNLIKSGQIKTNSNVIDEGVLIAHTSKQEVPCKIYHGWNIVSSQECDVKWGQSNIELFEYIQEQNFDDNKLAEVLDSIQTEDFHWSWFKKSVGAMGDEYEWFYLYAEGEPQAVCLIRHPKDSALEDSNIFYVEFIAVAPWNRSCLVREREFLGVGSFLLRAALNFSVNRLGLSPGFSLHSLPQASEYYAKLKMVNVAEKNKDSLLYFEMPGCEANKLLGVA</sequence>
<evidence type="ECO:0000313" key="1">
    <source>
        <dbReference type="EMBL" id="GAA6166794.1"/>
    </source>
</evidence>
<keyword evidence="2" id="KW-1185">Reference proteome</keyword>
<dbReference type="SUPFAM" id="SSF55729">
    <property type="entry name" value="Acyl-CoA N-acyltransferases (Nat)"/>
    <property type="match status" value="1"/>
</dbReference>
<dbReference type="InterPro" id="IPR016181">
    <property type="entry name" value="Acyl_CoA_acyltransferase"/>
</dbReference>
<comment type="caution">
    <text evidence="1">The sequence shown here is derived from an EMBL/GenBank/DDBJ whole genome shotgun (WGS) entry which is preliminary data.</text>
</comment>
<dbReference type="Proteomes" id="UP001465153">
    <property type="component" value="Unassembled WGS sequence"/>
</dbReference>
<reference evidence="1 2" key="1">
    <citation type="submission" date="2024-04" db="EMBL/GenBank/DDBJ databases">
        <title>Draft genome sequence of Sessilibacter corallicola NBRC 116591.</title>
        <authorList>
            <person name="Miyakawa T."/>
            <person name="Kusuya Y."/>
            <person name="Miura T."/>
        </authorList>
    </citation>
    <scope>NUCLEOTIDE SEQUENCE [LARGE SCALE GENOMIC DNA]</scope>
    <source>
        <strain evidence="1 2">KU-00831-HH</strain>
    </source>
</reference>